<protein>
    <submittedName>
        <fullName evidence="2">Uncharacterized protein</fullName>
    </submittedName>
</protein>
<evidence type="ECO:0000313" key="2">
    <source>
        <dbReference type="EMBL" id="KAJ8375910.1"/>
    </source>
</evidence>
<feature type="compositionally biased region" description="Basic and acidic residues" evidence="1">
    <location>
        <begin position="1"/>
        <end position="12"/>
    </location>
</feature>
<feature type="region of interest" description="Disordered" evidence="1">
    <location>
        <begin position="1"/>
        <end position="24"/>
    </location>
</feature>
<accession>A0A9Q1G5Q9</accession>
<gene>
    <name evidence="2" type="ORF">SKAU_G00064900</name>
</gene>
<evidence type="ECO:0000256" key="1">
    <source>
        <dbReference type="SAM" id="MobiDB-lite"/>
    </source>
</evidence>
<reference evidence="2" key="1">
    <citation type="journal article" date="2023" name="Science">
        <title>Genome structures resolve the early diversification of teleost fishes.</title>
        <authorList>
            <person name="Parey E."/>
            <person name="Louis A."/>
            <person name="Montfort J."/>
            <person name="Bouchez O."/>
            <person name="Roques C."/>
            <person name="Iampietro C."/>
            <person name="Lluch J."/>
            <person name="Castinel A."/>
            <person name="Donnadieu C."/>
            <person name="Desvignes T."/>
            <person name="Floi Bucao C."/>
            <person name="Jouanno E."/>
            <person name="Wen M."/>
            <person name="Mejri S."/>
            <person name="Dirks R."/>
            <person name="Jansen H."/>
            <person name="Henkel C."/>
            <person name="Chen W.J."/>
            <person name="Zahm M."/>
            <person name="Cabau C."/>
            <person name="Klopp C."/>
            <person name="Thompson A.W."/>
            <person name="Robinson-Rechavi M."/>
            <person name="Braasch I."/>
            <person name="Lecointre G."/>
            <person name="Bobe J."/>
            <person name="Postlethwait J.H."/>
            <person name="Berthelot C."/>
            <person name="Roest Crollius H."/>
            <person name="Guiguen Y."/>
        </authorList>
    </citation>
    <scope>NUCLEOTIDE SEQUENCE</scope>
    <source>
        <strain evidence="2">WJC10195</strain>
    </source>
</reference>
<sequence>MRARGSRGESRYGHGNVSSAVPLPQFPRGLCRQTGRAGSSFFLPAREARRGQSCYVPPSPSPPPPRLHHHHSGLPAVPPLSTPLTVRFYRLWSVLSADPAPVTSSPPLLRSFKELQQRLRQSSCGFKSQTGHPEMRLEASCPFSNEGGFVPRMKARNGRGWRCKRVRTHRPRYVIQQPEDHGVGGEEGNEIIKKEV</sequence>
<dbReference type="Proteomes" id="UP001152622">
    <property type="component" value="Chromosome 2"/>
</dbReference>
<dbReference type="AlphaFoldDB" id="A0A9Q1G5Q9"/>
<comment type="caution">
    <text evidence="2">The sequence shown here is derived from an EMBL/GenBank/DDBJ whole genome shotgun (WGS) entry which is preliminary data.</text>
</comment>
<organism evidence="2 3">
    <name type="scientific">Synaphobranchus kaupii</name>
    <name type="common">Kaup's arrowtooth eel</name>
    <dbReference type="NCBI Taxonomy" id="118154"/>
    <lineage>
        <taxon>Eukaryota</taxon>
        <taxon>Metazoa</taxon>
        <taxon>Chordata</taxon>
        <taxon>Craniata</taxon>
        <taxon>Vertebrata</taxon>
        <taxon>Euteleostomi</taxon>
        <taxon>Actinopterygii</taxon>
        <taxon>Neopterygii</taxon>
        <taxon>Teleostei</taxon>
        <taxon>Anguilliformes</taxon>
        <taxon>Synaphobranchidae</taxon>
        <taxon>Synaphobranchus</taxon>
    </lineage>
</organism>
<name>A0A9Q1G5Q9_SYNKA</name>
<keyword evidence="3" id="KW-1185">Reference proteome</keyword>
<feature type="region of interest" description="Disordered" evidence="1">
    <location>
        <begin position="52"/>
        <end position="74"/>
    </location>
</feature>
<evidence type="ECO:0000313" key="3">
    <source>
        <dbReference type="Proteomes" id="UP001152622"/>
    </source>
</evidence>
<dbReference type="EMBL" id="JAINUF010000002">
    <property type="protein sequence ID" value="KAJ8375910.1"/>
    <property type="molecule type" value="Genomic_DNA"/>
</dbReference>
<proteinExistence type="predicted"/>